<dbReference type="PANTHER" id="PTHR46174">
    <property type="entry name" value="CXXC-TYPE ZINC FINGER PROTEIN 1"/>
    <property type="match status" value="1"/>
</dbReference>
<evidence type="ECO:0000256" key="3">
    <source>
        <dbReference type="ARBA" id="ARBA00022771"/>
    </source>
</evidence>
<dbReference type="EMBL" id="BTGB01000002">
    <property type="protein sequence ID" value="GMM45645.1"/>
    <property type="molecule type" value="Genomic_DNA"/>
</dbReference>
<feature type="domain" description="PHD-type" evidence="8">
    <location>
        <begin position="28"/>
        <end position="78"/>
    </location>
</feature>
<dbReference type="PANTHER" id="PTHR46174:SF1">
    <property type="entry name" value="CXXC-TYPE ZINC FINGER PROTEIN 1"/>
    <property type="match status" value="1"/>
</dbReference>
<evidence type="ECO:0000256" key="1">
    <source>
        <dbReference type="ARBA" id="ARBA00004123"/>
    </source>
</evidence>
<organism evidence="9 10">
    <name type="scientific">Pichia kluyveri</name>
    <name type="common">Yeast</name>
    <dbReference type="NCBI Taxonomy" id="36015"/>
    <lineage>
        <taxon>Eukaryota</taxon>
        <taxon>Fungi</taxon>
        <taxon>Dikarya</taxon>
        <taxon>Ascomycota</taxon>
        <taxon>Saccharomycotina</taxon>
        <taxon>Pichiomycetes</taxon>
        <taxon>Pichiales</taxon>
        <taxon>Pichiaceae</taxon>
        <taxon>Pichia</taxon>
    </lineage>
</organism>
<evidence type="ECO:0000256" key="2">
    <source>
        <dbReference type="ARBA" id="ARBA00022723"/>
    </source>
</evidence>
<dbReference type="AlphaFoldDB" id="A0AAV5R2Y9"/>
<dbReference type="SMART" id="SM00249">
    <property type="entry name" value="PHD"/>
    <property type="match status" value="1"/>
</dbReference>
<keyword evidence="2" id="KW-0479">Metal-binding</keyword>
<name>A0AAV5R2Y9_PICKL</name>
<evidence type="ECO:0000256" key="4">
    <source>
        <dbReference type="ARBA" id="ARBA00022833"/>
    </source>
</evidence>
<accession>A0AAV5R2Y9</accession>
<dbReference type="InterPro" id="IPR013083">
    <property type="entry name" value="Znf_RING/FYVE/PHD"/>
</dbReference>
<dbReference type="Pfam" id="PF00628">
    <property type="entry name" value="PHD"/>
    <property type="match status" value="1"/>
</dbReference>
<evidence type="ECO:0000313" key="10">
    <source>
        <dbReference type="Proteomes" id="UP001378960"/>
    </source>
</evidence>
<evidence type="ECO:0000313" key="9">
    <source>
        <dbReference type="EMBL" id="GMM45645.1"/>
    </source>
</evidence>
<dbReference type="InterPro" id="IPR037869">
    <property type="entry name" value="Spp1/CFP1"/>
</dbReference>
<comment type="caution">
    <text evidence="9">The sequence shown here is derived from an EMBL/GenBank/DDBJ whole genome shotgun (WGS) entry which is preliminary data.</text>
</comment>
<sequence length="394" mass="46456">MSEVSHAQLQKQYDVFKNSPKYSLDSEEIFCICRKPDTGKLMVACDGCDEWFHFKCMGLNQKNKDLVKSYYCKFCDDLFHKGKSLWKRKCKLIDCYKPVDSENNSQFCSKDHGIEYWKSYIAKFPSNIDTNSNSNYHLNSTQIIEKNQLHNLFQVVSTKAELENIGNELPVFDKGELIIDDKQREKLDQFKSDLQLLNSKTEIFKSKLQYLIKLKEVISQINEILTQAFDPNAEGIKPDDNEETTQKKKTKAKSKSKQKSKRFKVDICGFDKNLLLDEKSWQEFISTQEYNTFINIDVSISETKQSLIDFYRKKISENDDDMDVDTDINFPLHHLCFSEKRKCISHNGWYNVMKYELDNKINEQLTTIEEKKSENDELNKFIQIKNWKRYCDEV</sequence>
<dbReference type="InterPro" id="IPR001965">
    <property type="entry name" value="Znf_PHD"/>
</dbReference>
<dbReference type="Proteomes" id="UP001378960">
    <property type="component" value="Unassembled WGS sequence"/>
</dbReference>
<dbReference type="GO" id="GO:0008270">
    <property type="term" value="F:zinc ion binding"/>
    <property type="evidence" value="ECO:0007669"/>
    <property type="project" value="UniProtKB-KW"/>
</dbReference>
<feature type="compositionally biased region" description="Basic residues" evidence="7">
    <location>
        <begin position="247"/>
        <end position="256"/>
    </location>
</feature>
<dbReference type="InterPro" id="IPR011011">
    <property type="entry name" value="Znf_FYVE_PHD"/>
</dbReference>
<dbReference type="PROSITE" id="PS50016">
    <property type="entry name" value="ZF_PHD_2"/>
    <property type="match status" value="1"/>
</dbReference>
<feature type="region of interest" description="Disordered" evidence="7">
    <location>
        <begin position="231"/>
        <end position="256"/>
    </location>
</feature>
<dbReference type="PROSITE" id="PS01359">
    <property type="entry name" value="ZF_PHD_1"/>
    <property type="match status" value="1"/>
</dbReference>
<dbReference type="SUPFAM" id="SSF57903">
    <property type="entry name" value="FYVE/PHD zinc finger"/>
    <property type="match status" value="1"/>
</dbReference>
<protein>
    <submittedName>
        <fullName evidence="9">Spp1 protein</fullName>
    </submittedName>
</protein>
<evidence type="ECO:0000256" key="6">
    <source>
        <dbReference type="PROSITE-ProRule" id="PRU00146"/>
    </source>
</evidence>
<evidence type="ECO:0000256" key="5">
    <source>
        <dbReference type="ARBA" id="ARBA00023242"/>
    </source>
</evidence>
<proteinExistence type="predicted"/>
<comment type="subcellular location">
    <subcellularLocation>
        <location evidence="1">Nucleus</location>
    </subcellularLocation>
</comment>
<dbReference type="InterPro" id="IPR019787">
    <property type="entry name" value="Znf_PHD-finger"/>
</dbReference>
<dbReference type="Gene3D" id="3.30.40.10">
    <property type="entry name" value="Zinc/RING finger domain, C3HC4 (zinc finger)"/>
    <property type="match status" value="1"/>
</dbReference>
<dbReference type="InterPro" id="IPR019786">
    <property type="entry name" value="Zinc_finger_PHD-type_CS"/>
</dbReference>
<keyword evidence="10" id="KW-1185">Reference proteome</keyword>
<evidence type="ECO:0000256" key="7">
    <source>
        <dbReference type="SAM" id="MobiDB-lite"/>
    </source>
</evidence>
<dbReference type="GO" id="GO:0048188">
    <property type="term" value="C:Set1C/COMPASS complex"/>
    <property type="evidence" value="ECO:0007669"/>
    <property type="project" value="InterPro"/>
</dbReference>
<keyword evidence="3 6" id="KW-0863">Zinc-finger</keyword>
<keyword evidence="4" id="KW-0862">Zinc</keyword>
<dbReference type="GO" id="GO:0045893">
    <property type="term" value="P:positive regulation of DNA-templated transcription"/>
    <property type="evidence" value="ECO:0007669"/>
    <property type="project" value="TreeGrafter"/>
</dbReference>
<keyword evidence="5" id="KW-0539">Nucleus</keyword>
<gene>
    <name evidence="9" type="ORF">DAPK24_022200</name>
</gene>
<evidence type="ECO:0000259" key="8">
    <source>
        <dbReference type="PROSITE" id="PS50016"/>
    </source>
</evidence>
<reference evidence="9 10" key="1">
    <citation type="journal article" date="2023" name="Elife">
        <title>Identification of key yeast species and microbe-microbe interactions impacting larval growth of Drosophila in the wild.</title>
        <authorList>
            <person name="Mure A."/>
            <person name="Sugiura Y."/>
            <person name="Maeda R."/>
            <person name="Honda K."/>
            <person name="Sakurai N."/>
            <person name="Takahashi Y."/>
            <person name="Watada M."/>
            <person name="Katoh T."/>
            <person name="Gotoh A."/>
            <person name="Gotoh Y."/>
            <person name="Taniguchi I."/>
            <person name="Nakamura K."/>
            <person name="Hayashi T."/>
            <person name="Katayama T."/>
            <person name="Uemura T."/>
            <person name="Hattori Y."/>
        </authorList>
    </citation>
    <scope>NUCLEOTIDE SEQUENCE [LARGE SCALE GENOMIC DNA]</scope>
    <source>
        <strain evidence="9 10">PK-24</strain>
    </source>
</reference>